<dbReference type="Gene3D" id="1.20.5.340">
    <property type="match status" value="1"/>
</dbReference>
<evidence type="ECO:0000313" key="3">
    <source>
        <dbReference type="Proteomes" id="UP001549691"/>
    </source>
</evidence>
<feature type="coiled-coil region" evidence="1">
    <location>
        <begin position="12"/>
        <end position="46"/>
    </location>
</feature>
<name>A0ABV2TPQ2_9RHOO</name>
<keyword evidence="2" id="KW-0131">Cell cycle</keyword>
<dbReference type="Proteomes" id="UP001549691">
    <property type="component" value="Unassembled WGS sequence"/>
</dbReference>
<keyword evidence="2" id="KW-0132">Cell division</keyword>
<protein>
    <submittedName>
        <fullName evidence="2">Cell division protein ZapB</fullName>
    </submittedName>
</protein>
<dbReference type="RefSeq" id="WP_354602363.1">
    <property type="nucleotide sequence ID" value="NZ_JBEWZI010000024.1"/>
</dbReference>
<keyword evidence="3" id="KW-1185">Reference proteome</keyword>
<keyword evidence="1" id="KW-0175">Coiled coil</keyword>
<accession>A0ABV2TPQ2</accession>
<sequence>MNTELTHLETRLTALLEVHQSLRSENRELTARVTSLQGENRRLSDKVAVATERVEGILARLPVEDEA</sequence>
<organism evidence="2 3">
    <name type="scientific">Uliginosibacterium flavum</name>
    <dbReference type="NCBI Taxonomy" id="1396831"/>
    <lineage>
        <taxon>Bacteria</taxon>
        <taxon>Pseudomonadati</taxon>
        <taxon>Pseudomonadota</taxon>
        <taxon>Betaproteobacteria</taxon>
        <taxon>Rhodocyclales</taxon>
        <taxon>Zoogloeaceae</taxon>
        <taxon>Uliginosibacterium</taxon>
    </lineage>
</organism>
<dbReference type="GO" id="GO:0051301">
    <property type="term" value="P:cell division"/>
    <property type="evidence" value="ECO:0007669"/>
    <property type="project" value="UniProtKB-KW"/>
</dbReference>
<evidence type="ECO:0000313" key="2">
    <source>
        <dbReference type="EMBL" id="MET7015904.1"/>
    </source>
</evidence>
<dbReference type="EMBL" id="JBEWZI010000024">
    <property type="protein sequence ID" value="MET7015904.1"/>
    <property type="molecule type" value="Genomic_DNA"/>
</dbReference>
<gene>
    <name evidence="2" type="primary">zapB</name>
    <name evidence="2" type="ORF">ABXR19_17065</name>
</gene>
<evidence type="ECO:0000256" key="1">
    <source>
        <dbReference type="SAM" id="Coils"/>
    </source>
</evidence>
<comment type="caution">
    <text evidence="2">The sequence shown here is derived from an EMBL/GenBank/DDBJ whole genome shotgun (WGS) entry which is preliminary data.</text>
</comment>
<proteinExistence type="predicted"/>
<reference evidence="2 3" key="1">
    <citation type="submission" date="2024-07" db="EMBL/GenBank/DDBJ databases">
        <title>Uliginosibacterium flavum JJ3220;KACC:17644.</title>
        <authorList>
            <person name="Kim M.K."/>
        </authorList>
    </citation>
    <scope>NUCLEOTIDE SEQUENCE [LARGE SCALE GENOMIC DNA]</scope>
    <source>
        <strain evidence="2 3">KACC:17644</strain>
    </source>
</reference>